<dbReference type="RefSeq" id="WP_007471983.1">
    <property type="nucleotide sequence ID" value="NZ_KI391953.1"/>
</dbReference>
<sequence length="123" mass="13207">MAASPLASADPGDPPHPPPAWYPNPGPLSSTSCTADQVLNAVQEVTPDVWAELNAGDARGGKSMIQARNWLLGYLKNQPGNREVNSKAPNSHEYRPYWINEIGDRMGAVAEACGKFPPGGRQR</sequence>
<gene>
    <name evidence="2" type="ORF">HMPREF9336_03176</name>
</gene>
<dbReference type="STRING" id="679197.HMPREF9336_03176"/>
<evidence type="ECO:0000256" key="1">
    <source>
        <dbReference type="SAM" id="MobiDB-lite"/>
    </source>
</evidence>
<dbReference type="HOGENOM" id="CLU_164069_0_0_11"/>
<dbReference type="OrthoDB" id="9846846at2"/>
<reference evidence="2 3" key="1">
    <citation type="journal article" date="2011" name="Stand. Genomic Sci.">
        <title>High quality draft genome sequence of Segniliparus rugosus CDC 945(T)= (ATCC BAA-974(T)).</title>
        <authorList>
            <person name="Earl A.M."/>
            <person name="Desjardins C.A."/>
            <person name="Fitzgerald M.G."/>
            <person name="Arachchi H.M."/>
            <person name="Zeng Q."/>
            <person name="Mehta T."/>
            <person name="Griggs A."/>
            <person name="Birren B.W."/>
            <person name="Toney N.C."/>
            <person name="Carr J."/>
            <person name="Posey J."/>
            <person name="Butler W.R."/>
        </authorList>
    </citation>
    <scope>NUCLEOTIDE SEQUENCE [LARGE SCALE GENOMIC DNA]</scope>
    <source>
        <strain evidence="3">ATCC BAA-974 / DSM 45345 / CCUG 50838 / CIP 108380 / JCM 13579 / CDC 945</strain>
    </source>
</reference>
<accession>E5XUK4</accession>
<evidence type="ECO:0000313" key="2">
    <source>
        <dbReference type="EMBL" id="EFV11983.1"/>
    </source>
</evidence>
<organism evidence="2 3">
    <name type="scientific">Segniliparus rugosus (strain ATCC BAA-974 / DSM 45345 / CCUG 50838 / CIP 108380 / JCM 13579 / CDC 945)</name>
    <dbReference type="NCBI Taxonomy" id="679197"/>
    <lineage>
        <taxon>Bacteria</taxon>
        <taxon>Bacillati</taxon>
        <taxon>Actinomycetota</taxon>
        <taxon>Actinomycetes</taxon>
        <taxon>Mycobacteriales</taxon>
        <taxon>Segniliparaceae</taxon>
        <taxon>Segniliparus</taxon>
    </lineage>
</organism>
<protein>
    <submittedName>
        <fullName evidence="2">Uncharacterized protein</fullName>
    </submittedName>
</protein>
<proteinExistence type="predicted"/>
<comment type="caution">
    <text evidence="2">The sequence shown here is derived from an EMBL/GenBank/DDBJ whole genome shotgun (WGS) entry which is preliminary data.</text>
</comment>
<dbReference type="EMBL" id="ACZI02000001">
    <property type="protein sequence ID" value="EFV11983.1"/>
    <property type="molecule type" value="Genomic_DNA"/>
</dbReference>
<dbReference type="Proteomes" id="UP000004816">
    <property type="component" value="Unassembled WGS sequence"/>
</dbReference>
<feature type="region of interest" description="Disordered" evidence="1">
    <location>
        <begin position="1"/>
        <end position="33"/>
    </location>
</feature>
<feature type="compositionally biased region" description="Pro residues" evidence="1">
    <location>
        <begin position="12"/>
        <end position="26"/>
    </location>
</feature>
<evidence type="ECO:0000313" key="3">
    <source>
        <dbReference type="Proteomes" id="UP000004816"/>
    </source>
</evidence>
<keyword evidence="3" id="KW-1185">Reference proteome</keyword>
<dbReference type="AlphaFoldDB" id="E5XUK4"/>
<name>E5XUK4_SEGRC</name>